<feature type="region of interest" description="Disordered" evidence="1">
    <location>
        <begin position="1"/>
        <end position="116"/>
    </location>
</feature>
<feature type="compositionally biased region" description="Polar residues" evidence="1">
    <location>
        <begin position="103"/>
        <end position="113"/>
    </location>
</feature>
<proteinExistence type="predicted"/>
<dbReference type="EMBL" id="JARBHA010000014">
    <property type="protein sequence ID" value="KAJ9682490.1"/>
    <property type="molecule type" value="Genomic_DNA"/>
</dbReference>
<evidence type="ECO:0000256" key="1">
    <source>
        <dbReference type="SAM" id="MobiDB-lite"/>
    </source>
</evidence>
<gene>
    <name evidence="2" type="ORF">PVL29_018416</name>
</gene>
<dbReference type="Proteomes" id="UP001168098">
    <property type="component" value="Unassembled WGS sequence"/>
</dbReference>
<evidence type="ECO:0000313" key="2">
    <source>
        <dbReference type="EMBL" id="KAJ9682490.1"/>
    </source>
</evidence>
<sequence>MGYPPKSLRNGPWGDVKRLGVPRDGPNSTATAFSLPLEPTGSDPDPDPGPGPIPFKEGPCKRSSPVFFKPNETSARPEEDGPTDRQSTGNRVFDPTRIRPPVQSLSPPSTCSGVPSAVRDSVSVLAISFSSTR</sequence>
<protein>
    <submittedName>
        <fullName evidence="2">Uncharacterized protein</fullName>
    </submittedName>
</protein>
<comment type="caution">
    <text evidence="2">The sequence shown here is derived from an EMBL/GenBank/DDBJ whole genome shotgun (WGS) entry which is preliminary data.</text>
</comment>
<name>A0AA38Z572_VITRO</name>
<accession>A0AA38Z572</accession>
<reference evidence="2 3" key="1">
    <citation type="journal article" date="2023" name="BMC Biotechnol.">
        <title>Vitis rotundifolia cv Carlos genome sequencing.</title>
        <authorList>
            <person name="Huff M."/>
            <person name="Hulse-Kemp A."/>
            <person name="Scheffler B."/>
            <person name="Youngblood R."/>
            <person name="Simpson S."/>
            <person name="Babiker E."/>
            <person name="Staton M."/>
        </authorList>
    </citation>
    <scope>NUCLEOTIDE SEQUENCE [LARGE SCALE GENOMIC DNA]</scope>
    <source>
        <tissue evidence="2">Leaf</tissue>
    </source>
</reference>
<evidence type="ECO:0000313" key="3">
    <source>
        <dbReference type="Proteomes" id="UP001168098"/>
    </source>
</evidence>
<keyword evidence="3" id="KW-1185">Reference proteome</keyword>
<organism evidence="2 3">
    <name type="scientific">Vitis rotundifolia</name>
    <name type="common">Muscadine grape</name>
    <dbReference type="NCBI Taxonomy" id="103349"/>
    <lineage>
        <taxon>Eukaryota</taxon>
        <taxon>Viridiplantae</taxon>
        <taxon>Streptophyta</taxon>
        <taxon>Embryophyta</taxon>
        <taxon>Tracheophyta</taxon>
        <taxon>Spermatophyta</taxon>
        <taxon>Magnoliopsida</taxon>
        <taxon>eudicotyledons</taxon>
        <taxon>Gunneridae</taxon>
        <taxon>Pentapetalae</taxon>
        <taxon>rosids</taxon>
        <taxon>Vitales</taxon>
        <taxon>Vitaceae</taxon>
        <taxon>Viteae</taxon>
        <taxon>Vitis</taxon>
    </lineage>
</organism>
<dbReference type="AlphaFoldDB" id="A0AA38Z572"/>